<dbReference type="SMART" id="SM00028">
    <property type="entry name" value="TPR"/>
    <property type="match status" value="5"/>
</dbReference>
<feature type="transmembrane region" description="Helical" evidence="4">
    <location>
        <begin position="65"/>
        <end position="87"/>
    </location>
</feature>
<keyword evidence="2 3" id="KW-0802">TPR repeat</keyword>
<reference evidence="5" key="1">
    <citation type="submission" date="2020-04" db="EMBL/GenBank/DDBJ databases">
        <authorList>
            <person name="Zhang T."/>
        </authorList>
    </citation>
    <scope>NUCLEOTIDE SEQUENCE</scope>
    <source>
        <strain evidence="5">HKST-UBA01</strain>
    </source>
</reference>
<keyword evidence="4" id="KW-0472">Membrane</keyword>
<organism evidence="5 6">
    <name type="scientific">Eiseniibacteriota bacterium</name>
    <dbReference type="NCBI Taxonomy" id="2212470"/>
    <lineage>
        <taxon>Bacteria</taxon>
        <taxon>Candidatus Eiseniibacteriota</taxon>
    </lineage>
</organism>
<protein>
    <submittedName>
        <fullName evidence="5">Tetratricopeptide repeat protein</fullName>
    </submittedName>
</protein>
<sequence length="379" mass="41269">VLALVLGIALRSFVLRGAPMNDGATGSVVQAILRSGALFLLYVSRVLVPWRPRMEAPGWVEEPNGLVGIMGLLLLLSLLVFTAWIWWSSRDGRSPRKTGILVGLGLILAGILPVLQWFPIGELYGERFLYLPLVGLAIALGSWAIDVPMRRARQLRIVAVLIVPWCAITLLRLPDWKDEISLFAAAVRDSPNNPRALANYGSALFLSGRNAEAEAPLERAAALDPEDLQTQAQLGALLVNLGRAEEGLPHLEAAASKGSHDRGLLYNLGVAKLRAGDLEGARQTLEAVVAEHPDDAASLESLASVARKQGDFERAATLFERTRQTDPGRKSAVLNLIGVLYYDLQRPDRARPVIEDFLRRFPGAPEADAVRQLLNSLEP</sequence>
<name>A0A956LZ56_UNCEI</name>
<feature type="repeat" description="TPR" evidence="3">
    <location>
        <begin position="194"/>
        <end position="227"/>
    </location>
</feature>
<dbReference type="InterPro" id="IPR052346">
    <property type="entry name" value="O-mannosyl-transferase_TMTC"/>
</dbReference>
<keyword evidence="1" id="KW-0677">Repeat</keyword>
<dbReference type="Pfam" id="PF13432">
    <property type="entry name" value="TPR_16"/>
    <property type="match status" value="3"/>
</dbReference>
<proteinExistence type="predicted"/>
<dbReference type="Gene3D" id="1.25.40.10">
    <property type="entry name" value="Tetratricopeptide repeat domain"/>
    <property type="match status" value="1"/>
</dbReference>
<keyword evidence="4" id="KW-1133">Transmembrane helix</keyword>
<dbReference type="PANTHER" id="PTHR44227:SF3">
    <property type="entry name" value="PROTEIN O-MANNOSYL-TRANSFERASE TMTC4"/>
    <property type="match status" value="1"/>
</dbReference>
<gene>
    <name evidence="5" type="ORF">KC729_12225</name>
</gene>
<dbReference type="EMBL" id="JAGQHR010000385">
    <property type="protein sequence ID" value="MCA9728445.1"/>
    <property type="molecule type" value="Genomic_DNA"/>
</dbReference>
<dbReference type="Proteomes" id="UP000697710">
    <property type="component" value="Unassembled WGS sequence"/>
</dbReference>
<evidence type="ECO:0000256" key="2">
    <source>
        <dbReference type="ARBA" id="ARBA00022803"/>
    </source>
</evidence>
<dbReference type="InterPro" id="IPR011990">
    <property type="entry name" value="TPR-like_helical_dom_sf"/>
</dbReference>
<keyword evidence="4" id="KW-0812">Transmembrane</keyword>
<evidence type="ECO:0000256" key="1">
    <source>
        <dbReference type="ARBA" id="ARBA00022737"/>
    </source>
</evidence>
<feature type="transmembrane region" description="Helical" evidence="4">
    <location>
        <begin position="128"/>
        <end position="145"/>
    </location>
</feature>
<accession>A0A956LZ56</accession>
<feature type="transmembrane region" description="Helical" evidence="4">
    <location>
        <begin position="99"/>
        <end position="121"/>
    </location>
</feature>
<evidence type="ECO:0000256" key="3">
    <source>
        <dbReference type="PROSITE-ProRule" id="PRU00339"/>
    </source>
</evidence>
<evidence type="ECO:0000256" key="4">
    <source>
        <dbReference type="SAM" id="Phobius"/>
    </source>
</evidence>
<reference evidence="5" key="2">
    <citation type="journal article" date="2021" name="Microbiome">
        <title>Successional dynamics and alternative stable states in a saline activated sludge microbial community over 9 years.</title>
        <authorList>
            <person name="Wang Y."/>
            <person name="Ye J."/>
            <person name="Ju F."/>
            <person name="Liu L."/>
            <person name="Boyd J.A."/>
            <person name="Deng Y."/>
            <person name="Parks D.H."/>
            <person name="Jiang X."/>
            <person name="Yin X."/>
            <person name="Woodcroft B.J."/>
            <person name="Tyson G.W."/>
            <person name="Hugenholtz P."/>
            <person name="Polz M.F."/>
            <person name="Zhang T."/>
        </authorList>
    </citation>
    <scope>NUCLEOTIDE SEQUENCE</scope>
    <source>
        <strain evidence="5">HKST-UBA01</strain>
    </source>
</reference>
<dbReference type="PROSITE" id="PS50005">
    <property type="entry name" value="TPR"/>
    <property type="match status" value="2"/>
</dbReference>
<comment type="caution">
    <text evidence="5">The sequence shown here is derived from an EMBL/GenBank/DDBJ whole genome shotgun (WGS) entry which is preliminary data.</text>
</comment>
<evidence type="ECO:0000313" key="5">
    <source>
        <dbReference type="EMBL" id="MCA9728445.1"/>
    </source>
</evidence>
<dbReference type="InterPro" id="IPR019734">
    <property type="entry name" value="TPR_rpt"/>
</dbReference>
<dbReference type="PANTHER" id="PTHR44227">
    <property type="match status" value="1"/>
</dbReference>
<dbReference type="AlphaFoldDB" id="A0A956LZ56"/>
<feature type="non-terminal residue" evidence="5">
    <location>
        <position position="1"/>
    </location>
</feature>
<feature type="transmembrane region" description="Helical" evidence="4">
    <location>
        <begin position="157"/>
        <end position="173"/>
    </location>
</feature>
<dbReference type="SUPFAM" id="SSF48452">
    <property type="entry name" value="TPR-like"/>
    <property type="match status" value="1"/>
</dbReference>
<feature type="repeat" description="TPR" evidence="3">
    <location>
        <begin position="296"/>
        <end position="329"/>
    </location>
</feature>
<evidence type="ECO:0000313" key="6">
    <source>
        <dbReference type="Proteomes" id="UP000697710"/>
    </source>
</evidence>